<gene>
    <name evidence="1" type="ORF">LY90DRAFT_506746</name>
</gene>
<dbReference type="InterPro" id="IPR012334">
    <property type="entry name" value="Pectin_lyas_fold"/>
</dbReference>
<name>A0A1Y2DCT4_9FUNG</name>
<evidence type="ECO:0000313" key="1">
    <source>
        <dbReference type="EMBL" id="ORY56495.1"/>
    </source>
</evidence>
<dbReference type="OrthoDB" id="2125180at2759"/>
<accession>A0A1Y2DCT4</accession>
<reference evidence="1 2" key="1">
    <citation type="submission" date="2016-08" db="EMBL/GenBank/DDBJ databases">
        <title>A Parts List for Fungal Cellulosomes Revealed by Comparative Genomics.</title>
        <authorList>
            <consortium name="DOE Joint Genome Institute"/>
            <person name="Haitjema C.H."/>
            <person name="Gilmore S.P."/>
            <person name="Henske J.K."/>
            <person name="Solomon K.V."/>
            <person name="De Groot R."/>
            <person name="Kuo A."/>
            <person name="Mondo S.J."/>
            <person name="Salamov A.A."/>
            <person name="Labutti K."/>
            <person name="Zhao Z."/>
            <person name="Chiniquy J."/>
            <person name="Barry K."/>
            <person name="Brewer H.M."/>
            <person name="Purvine S.O."/>
            <person name="Wright A.T."/>
            <person name="Boxma B."/>
            <person name="Van Alen T."/>
            <person name="Hackstein J.H."/>
            <person name="Baker S.E."/>
            <person name="Grigoriev I.V."/>
            <person name="O'Malley M.A."/>
        </authorList>
    </citation>
    <scope>NUCLEOTIDE SEQUENCE [LARGE SCALE GENOMIC DNA]</scope>
    <source>
        <strain evidence="1 2">G1</strain>
    </source>
</reference>
<dbReference type="AlphaFoldDB" id="A0A1Y2DCT4"/>
<comment type="caution">
    <text evidence="1">The sequence shown here is derived from an EMBL/GenBank/DDBJ whole genome shotgun (WGS) entry which is preliminary data.</text>
</comment>
<dbReference type="Proteomes" id="UP000193920">
    <property type="component" value="Unassembled WGS sequence"/>
</dbReference>
<dbReference type="Gene3D" id="2.160.20.10">
    <property type="entry name" value="Single-stranded right-handed beta-helix, Pectin lyase-like"/>
    <property type="match status" value="1"/>
</dbReference>
<keyword evidence="2" id="KW-1185">Reference proteome</keyword>
<organism evidence="1 2">
    <name type="scientific">Neocallimastix californiae</name>
    <dbReference type="NCBI Taxonomy" id="1754190"/>
    <lineage>
        <taxon>Eukaryota</taxon>
        <taxon>Fungi</taxon>
        <taxon>Fungi incertae sedis</taxon>
        <taxon>Chytridiomycota</taxon>
        <taxon>Chytridiomycota incertae sedis</taxon>
        <taxon>Neocallimastigomycetes</taxon>
        <taxon>Neocallimastigales</taxon>
        <taxon>Neocallimastigaceae</taxon>
        <taxon>Neocallimastix</taxon>
    </lineage>
</organism>
<evidence type="ECO:0000313" key="2">
    <source>
        <dbReference type="Proteomes" id="UP000193920"/>
    </source>
</evidence>
<protein>
    <submittedName>
        <fullName evidence="1">Uncharacterized protein</fullName>
    </submittedName>
</protein>
<sequence length="123" mass="14152">MIKKTGIFDQCSFYVDSKGNVDRTSAYFTAGGNKDANYKYSGFLITNSKVTTNGSRFYLDCLWKKNHDILFLKILNSKVIDIVDAPWLVYVYTIRNSKSFLSTKPLDIIFLLIFNSKVIIKLR</sequence>
<proteinExistence type="predicted"/>
<dbReference type="EMBL" id="MCOG01000073">
    <property type="protein sequence ID" value="ORY56495.1"/>
    <property type="molecule type" value="Genomic_DNA"/>
</dbReference>